<organism evidence="1 2">
    <name type="scientific">Mythimna loreyi</name>
    <dbReference type="NCBI Taxonomy" id="667449"/>
    <lineage>
        <taxon>Eukaryota</taxon>
        <taxon>Metazoa</taxon>
        <taxon>Ecdysozoa</taxon>
        <taxon>Arthropoda</taxon>
        <taxon>Hexapoda</taxon>
        <taxon>Insecta</taxon>
        <taxon>Pterygota</taxon>
        <taxon>Neoptera</taxon>
        <taxon>Endopterygota</taxon>
        <taxon>Lepidoptera</taxon>
        <taxon>Glossata</taxon>
        <taxon>Ditrysia</taxon>
        <taxon>Noctuoidea</taxon>
        <taxon>Noctuidae</taxon>
        <taxon>Noctuinae</taxon>
        <taxon>Hadenini</taxon>
        <taxon>Mythimna</taxon>
    </lineage>
</organism>
<name>A0ACC2QP62_9NEOP</name>
<protein>
    <submittedName>
        <fullName evidence="1">Uncharacterized protein</fullName>
    </submittedName>
</protein>
<evidence type="ECO:0000313" key="2">
    <source>
        <dbReference type="Proteomes" id="UP001231649"/>
    </source>
</evidence>
<sequence length="129" mass="13783">MKFFIVAACIVACVFAANPESEAQVVSSNYQQAPEGSYQFAYETNNGISGQAQAVVKAVGKEVALEVSGSNSYTDPEGQVISLTYVANENGYQPQGAHLPTPPPPQPIPDYILKAIAYTAAHPYTEKKE</sequence>
<proteinExistence type="predicted"/>
<reference evidence="1" key="1">
    <citation type="submission" date="2023-03" db="EMBL/GenBank/DDBJ databases">
        <title>Chromosome-level genomes of two armyworms, Mythimna separata and Mythimna loreyi, provide insights into the biosynthesis and reception of sex pheromones.</title>
        <authorList>
            <person name="Zhao H."/>
        </authorList>
    </citation>
    <scope>NUCLEOTIDE SEQUENCE</scope>
    <source>
        <strain evidence="1">BeijingLab</strain>
    </source>
</reference>
<dbReference type="Proteomes" id="UP001231649">
    <property type="component" value="Chromosome 16"/>
</dbReference>
<evidence type="ECO:0000313" key="1">
    <source>
        <dbReference type="EMBL" id="KAJ8721931.1"/>
    </source>
</evidence>
<dbReference type="EMBL" id="CM056792">
    <property type="protein sequence ID" value="KAJ8721931.1"/>
    <property type="molecule type" value="Genomic_DNA"/>
</dbReference>
<comment type="caution">
    <text evidence="1">The sequence shown here is derived from an EMBL/GenBank/DDBJ whole genome shotgun (WGS) entry which is preliminary data.</text>
</comment>
<keyword evidence="2" id="KW-1185">Reference proteome</keyword>
<accession>A0ACC2QP62</accession>
<gene>
    <name evidence="1" type="ORF">PYW08_004333</name>
</gene>